<dbReference type="InterPro" id="IPR027805">
    <property type="entry name" value="Transposase_HTH_dom"/>
</dbReference>
<proteinExistence type="predicted"/>
<evidence type="ECO:0000259" key="3">
    <source>
        <dbReference type="Pfam" id="PF13359"/>
    </source>
</evidence>
<organism evidence="5 6">
    <name type="scientific">Saccharothrix saharensis</name>
    <dbReference type="NCBI Taxonomy" id="571190"/>
    <lineage>
        <taxon>Bacteria</taxon>
        <taxon>Bacillati</taxon>
        <taxon>Actinomycetota</taxon>
        <taxon>Actinomycetes</taxon>
        <taxon>Pseudonocardiales</taxon>
        <taxon>Pseudonocardiaceae</taxon>
        <taxon>Saccharothrix</taxon>
    </lineage>
</organism>
<evidence type="ECO:0000256" key="2">
    <source>
        <dbReference type="ARBA" id="ARBA00022723"/>
    </source>
</evidence>
<dbReference type="Pfam" id="PF13359">
    <property type="entry name" value="DDE_Tnp_4"/>
    <property type="match status" value="1"/>
</dbReference>
<comment type="caution">
    <text evidence="5">The sequence shown here is derived from an EMBL/GenBank/DDBJ whole genome shotgun (WGS) entry which is preliminary data.</text>
</comment>
<dbReference type="InterPro" id="IPR027806">
    <property type="entry name" value="HARBI1_dom"/>
</dbReference>
<comment type="cofactor">
    <cofactor evidence="1">
        <name>a divalent metal cation</name>
        <dbReference type="ChEBI" id="CHEBI:60240"/>
    </cofactor>
</comment>
<dbReference type="Pfam" id="PF13613">
    <property type="entry name" value="HTH_Tnp_4"/>
    <property type="match status" value="1"/>
</dbReference>
<accession>A0A543JRS9</accession>
<dbReference type="Proteomes" id="UP000316628">
    <property type="component" value="Unassembled WGS sequence"/>
</dbReference>
<reference evidence="5 6" key="1">
    <citation type="submission" date="2019-06" db="EMBL/GenBank/DDBJ databases">
        <title>Sequencing the genomes of 1000 actinobacteria strains.</title>
        <authorList>
            <person name="Klenk H.-P."/>
        </authorList>
    </citation>
    <scope>NUCLEOTIDE SEQUENCE [LARGE SCALE GENOMIC DNA]</scope>
    <source>
        <strain evidence="5 6">DSM 45456</strain>
    </source>
</reference>
<dbReference type="EMBL" id="VFPP01000001">
    <property type="protein sequence ID" value="TQM85497.1"/>
    <property type="molecule type" value="Genomic_DNA"/>
</dbReference>
<evidence type="ECO:0000313" key="5">
    <source>
        <dbReference type="EMBL" id="TQM85497.1"/>
    </source>
</evidence>
<gene>
    <name evidence="5" type="ORF">FHX81_7987</name>
</gene>
<keyword evidence="5" id="KW-0255">Endonuclease</keyword>
<dbReference type="RefSeq" id="WP_141983527.1">
    <property type="nucleotide sequence ID" value="NZ_VFPP01000001.1"/>
</dbReference>
<keyword evidence="5" id="KW-0540">Nuclease</keyword>
<dbReference type="AlphaFoldDB" id="A0A543JRS9"/>
<name>A0A543JRS9_9PSEU</name>
<evidence type="ECO:0000256" key="1">
    <source>
        <dbReference type="ARBA" id="ARBA00001968"/>
    </source>
</evidence>
<evidence type="ECO:0000313" key="6">
    <source>
        <dbReference type="Proteomes" id="UP000316628"/>
    </source>
</evidence>
<dbReference type="OrthoDB" id="3699454at2"/>
<protein>
    <submittedName>
        <fullName evidence="5">DDE superfamily endonuclease</fullName>
    </submittedName>
</protein>
<feature type="domain" description="DDE Tnp4" evidence="3">
    <location>
        <begin position="102"/>
        <end position="251"/>
    </location>
</feature>
<dbReference type="GO" id="GO:0004519">
    <property type="term" value="F:endonuclease activity"/>
    <property type="evidence" value="ECO:0007669"/>
    <property type="project" value="UniProtKB-KW"/>
</dbReference>
<keyword evidence="6" id="KW-1185">Reference proteome</keyword>
<sequence>MLSYPAAIPLSNRTLVRLAELIRAERTRRRSRWRRLEPGRQALLVLAHLRNGDTHARLAVGFGISYSTPWRYVREAVDLLAGLADDLRTAGERAARLAYAILDGTLVPIDRVADQKPYFSGKHRRHSVNVQILADPAGRLVWASPALPGAVHDLTAARTHGLIDMPTTNDVTAFADKAYQGAGGTVHIPFKRHATRPRLSRGQKAVNRAHARIRALGERAVSLLKGWEILAKLRCCPRRATAIIAAILVLHHVETRRRPR</sequence>
<evidence type="ECO:0000259" key="4">
    <source>
        <dbReference type="Pfam" id="PF13613"/>
    </source>
</evidence>
<dbReference type="GO" id="GO:0046872">
    <property type="term" value="F:metal ion binding"/>
    <property type="evidence" value="ECO:0007669"/>
    <property type="project" value="UniProtKB-KW"/>
</dbReference>
<keyword evidence="2" id="KW-0479">Metal-binding</keyword>
<feature type="domain" description="Transposase Helix-turn-helix" evidence="4">
    <location>
        <begin position="35"/>
        <end position="81"/>
    </location>
</feature>
<keyword evidence="5" id="KW-0378">Hydrolase</keyword>